<reference evidence="6" key="1">
    <citation type="submission" date="2016-05" db="EMBL/GenBank/DDBJ databases">
        <authorList>
            <person name="Baek K."/>
            <person name="Yang S.-J."/>
        </authorList>
    </citation>
    <scope>NUCLEOTIDE SEQUENCE [LARGE SCALE GENOMIC DNA]</scope>
    <source>
        <strain evidence="6">ST58-10</strain>
    </source>
</reference>
<evidence type="ECO:0000313" key="6">
    <source>
        <dbReference type="Proteomes" id="UP000078070"/>
    </source>
</evidence>
<dbReference type="Pfam" id="PF02682">
    <property type="entry name" value="CT_C_D"/>
    <property type="match status" value="1"/>
</dbReference>
<reference evidence="5 6" key="2">
    <citation type="journal article" date="2018" name="Int. J. Syst. Evol. Microbiol.">
        <title>Marinobacterium aestuarii sp. nov., a benzene-degrading marine bacterium isolated from estuary sediment.</title>
        <authorList>
            <person name="Bae S.S."/>
            <person name="Jung J."/>
            <person name="Chung D."/>
            <person name="Baek K."/>
        </authorList>
    </citation>
    <scope>NUCLEOTIDE SEQUENCE [LARGE SCALE GENOMIC DNA]</scope>
    <source>
        <strain evidence="5 6">ST58-10</strain>
    </source>
</reference>
<dbReference type="SUPFAM" id="SSF50891">
    <property type="entry name" value="Cyclophilin-like"/>
    <property type="match status" value="1"/>
</dbReference>
<keyword evidence="2" id="KW-0378">Hydrolase</keyword>
<feature type="domain" description="Carboxyltransferase" evidence="4">
    <location>
        <begin position="1"/>
        <end position="219"/>
    </location>
</feature>
<dbReference type="AlphaFoldDB" id="A0A1A9F176"/>
<dbReference type="Gene3D" id="2.40.100.10">
    <property type="entry name" value="Cyclophilin-like"/>
    <property type="match status" value="1"/>
</dbReference>
<evidence type="ECO:0000259" key="4">
    <source>
        <dbReference type="SMART" id="SM00796"/>
    </source>
</evidence>
<dbReference type="Gene3D" id="3.30.1360.40">
    <property type="match status" value="1"/>
</dbReference>
<dbReference type="RefSeq" id="WP_067384381.1">
    <property type="nucleotide sequence ID" value="NZ_CP015839.1"/>
</dbReference>
<keyword evidence="6" id="KW-1185">Reference proteome</keyword>
<keyword evidence="3" id="KW-0067">ATP-binding</keyword>
<dbReference type="NCBIfam" id="TIGR00370">
    <property type="entry name" value="5-oxoprolinase subunit PxpB"/>
    <property type="match status" value="1"/>
</dbReference>
<dbReference type="SUPFAM" id="SSF160467">
    <property type="entry name" value="PH0987 N-terminal domain-like"/>
    <property type="match status" value="1"/>
</dbReference>
<dbReference type="PANTHER" id="PTHR34698">
    <property type="entry name" value="5-OXOPROLINASE SUBUNIT B"/>
    <property type="match status" value="1"/>
</dbReference>
<evidence type="ECO:0000256" key="3">
    <source>
        <dbReference type="ARBA" id="ARBA00022840"/>
    </source>
</evidence>
<dbReference type="GO" id="GO:0005524">
    <property type="term" value="F:ATP binding"/>
    <property type="evidence" value="ECO:0007669"/>
    <property type="project" value="UniProtKB-KW"/>
</dbReference>
<evidence type="ECO:0000256" key="1">
    <source>
        <dbReference type="ARBA" id="ARBA00022741"/>
    </source>
</evidence>
<evidence type="ECO:0000313" key="5">
    <source>
        <dbReference type="EMBL" id="ANG63750.1"/>
    </source>
</evidence>
<dbReference type="EMBL" id="CP015839">
    <property type="protein sequence ID" value="ANG63750.1"/>
    <property type="molecule type" value="Genomic_DNA"/>
</dbReference>
<dbReference type="InterPro" id="IPR029000">
    <property type="entry name" value="Cyclophilin-like_dom_sf"/>
</dbReference>
<dbReference type="InterPro" id="IPR010016">
    <property type="entry name" value="PxpB"/>
</dbReference>
<accession>A0A1A9F176</accession>
<sequence>MRIEPAGESGCMLYLGEQIEPAVCARVCRAAALIRHRLGACVTDLVPSYASIFISLDLSRTGVMAFCALLREALHDLDSVAYESEASGEVMSVGVYYGPEVAPDLDEVAQLAGLSRDEVIALHCGQEYLVYAIGFSPGFCFMGNTDARLKVPRKASPRTRVPAGSVALADRQTAVYPCVSPGGWQIIGRTAVDMLALCQRSESPLQVGSRVRFEPVSLEHFVQAGGQI</sequence>
<gene>
    <name evidence="5" type="ORF">A8C75_15555</name>
</gene>
<dbReference type="STRING" id="1821621.A8C75_15555"/>
<dbReference type="Proteomes" id="UP000078070">
    <property type="component" value="Chromosome"/>
</dbReference>
<organism evidence="5 6">
    <name type="scientific">Marinobacterium aestuarii</name>
    <dbReference type="NCBI Taxonomy" id="1821621"/>
    <lineage>
        <taxon>Bacteria</taxon>
        <taxon>Pseudomonadati</taxon>
        <taxon>Pseudomonadota</taxon>
        <taxon>Gammaproteobacteria</taxon>
        <taxon>Oceanospirillales</taxon>
        <taxon>Oceanospirillaceae</taxon>
        <taxon>Marinobacterium</taxon>
    </lineage>
</organism>
<proteinExistence type="predicted"/>
<dbReference type="KEGG" id="mars:A8C75_15555"/>
<dbReference type="OrthoDB" id="9778567at2"/>
<dbReference type="InterPro" id="IPR003833">
    <property type="entry name" value="CT_C_D"/>
</dbReference>
<evidence type="ECO:0000256" key="2">
    <source>
        <dbReference type="ARBA" id="ARBA00022801"/>
    </source>
</evidence>
<keyword evidence="1" id="KW-0547">Nucleotide-binding</keyword>
<dbReference type="GO" id="GO:0016787">
    <property type="term" value="F:hydrolase activity"/>
    <property type="evidence" value="ECO:0007669"/>
    <property type="project" value="UniProtKB-KW"/>
</dbReference>
<name>A0A1A9F176_9GAMM</name>
<dbReference type="PANTHER" id="PTHR34698:SF2">
    <property type="entry name" value="5-OXOPROLINASE SUBUNIT B"/>
    <property type="match status" value="1"/>
</dbReference>
<dbReference type="SMART" id="SM00796">
    <property type="entry name" value="AHS1"/>
    <property type="match status" value="1"/>
</dbReference>
<protein>
    <recommendedName>
        <fullName evidence="4">Carboxyltransferase domain-containing protein</fullName>
    </recommendedName>
</protein>